<reference evidence="1 2" key="2">
    <citation type="journal article" date="2006" name="J. Microbiol. Methods">
        <title>Genomic flank-sequencing of plasposon insertion sites for rapid identification of functional genes.</title>
        <authorList>
            <person name="Leveau J.H."/>
            <person name="Gerards S."/>
            <person name="Fritsche K."/>
            <person name="Zondag G."/>
            <person name="van Veen J.A."/>
        </authorList>
    </citation>
    <scope>NUCLEOTIDE SEQUENCE [LARGE SCALE GENOMIC DNA]</scope>
    <source>
        <strain evidence="1 2">Ter331</strain>
    </source>
</reference>
<protein>
    <submittedName>
        <fullName evidence="1">Phage virion morphogenesis (Putative tail completion) protein</fullName>
    </submittedName>
</protein>
<evidence type="ECO:0000313" key="2">
    <source>
        <dbReference type="Proteomes" id="UP000008392"/>
    </source>
</evidence>
<keyword evidence="2" id="KW-1185">Reference proteome</keyword>
<dbReference type="NCBIfam" id="TIGR01635">
    <property type="entry name" value="tail_comp_S"/>
    <property type="match status" value="1"/>
</dbReference>
<reference evidence="2" key="6">
    <citation type="submission" date="2011-05" db="EMBL/GenBank/DDBJ databases">
        <title>Complete sequence of Collimonas fungivorans Ter331.</title>
        <authorList>
            <person name="Leveau J.H."/>
        </authorList>
    </citation>
    <scope>NUCLEOTIDE SEQUENCE [LARGE SCALE GENOMIC DNA]</scope>
    <source>
        <strain evidence="2">Ter331</strain>
    </source>
</reference>
<dbReference type="KEGG" id="cfu:CFU_1004"/>
<dbReference type="InterPro" id="IPR006522">
    <property type="entry name" value="Phage_virion_morphogenesis"/>
</dbReference>
<reference evidence="1 2" key="1">
    <citation type="journal article" date="2004" name="Environ. Microbiol.">
        <title>Phylogeny-function analysis of (meta)genomic libraries: screening for expression of ribosomal RNA genes by large-insert library fluorescent in situ hybridization (LIL-FISH).</title>
        <authorList>
            <person name="Leveau J.H."/>
            <person name="Gerards S."/>
            <person name="de Boer W."/>
            <person name="van Veen J.A."/>
        </authorList>
    </citation>
    <scope>NUCLEOTIDE SEQUENCE [LARGE SCALE GENOMIC DNA]</scope>
    <source>
        <strain evidence="1 2">Ter331</strain>
    </source>
</reference>
<dbReference type="AlphaFoldDB" id="G0AIQ3"/>
<evidence type="ECO:0000313" key="1">
    <source>
        <dbReference type="EMBL" id="AEK60836.1"/>
    </source>
</evidence>
<accession>G0AIQ3</accession>
<name>G0AIQ3_COLFT</name>
<sequence>MAYTEGYAMTENLRAVEMWVGGLLTRLQPAQRRALNRKIAQDLRRSQAQRIASQHTPDGAMYTARKKRKDLRGKKGRIKRQKAAMFEKLRITKNLKTQQDENQISIGFFGRVARIARVHQEGLKDRVSKKGPEYLYPARPLLGFSKTDQSLIRNSLFRHLSGYE</sequence>
<dbReference type="STRING" id="1005048.CFU_1004"/>
<reference evidence="1 2" key="5">
    <citation type="journal article" date="2011" name="ISME J.">
        <title>Dual transcriptional profiling of a bacterial/fungal confrontation: Collimonas fungivorans versus Aspergillus niger.</title>
        <authorList>
            <person name="Mela F."/>
            <person name="Fritsche K."/>
            <person name="de Boer W."/>
            <person name="van Veen J.A."/>
            <person name="de Graaff L.H."/>
            <person name="van den Berg M."/>
            <person name="Leveau J.H."/>
        </authorList>
    </citation>
    <scope>NUCLEOTIDE SEQUENCE [LARGE SCALE GENOMIC DNA]</scope>
    <source>
        <strain evidence="1 2">Ter331</strain>
    </source>
</reference>
<dbReference type="HOGENOM" id="CLU_112412_1_0_4"/>
<dbReference type="eggNOG" id="COG5005">
    <property type="taxonomic scope" value="Bacteria"/>
</dbReference>
<reference evidence="1 2" key="3">
    <citation type="journal article" date="2008" name="FEMS Microbiol. Ecol.">
        <title>Identification and characterization of genes underlying chitinolysis in Collimonas fungivorans Ter331.</title>
        <authorList>
            <person name="Fritsche K."/>
            <person name="de Boer W."/>
            <person name="Gerards S."/>
            <person name="van den Berg M."/>
            <person name="van Veen J.A."/>
            <person name="Leveau J.H."/>
        </authorList>
    </citation>
    <scope>NUCLEOTIDE SEQUENCE [LARGE SCALE GENOMIC DNA]</scope>
    <source>
        <strain evidence="1 2">Ter331</strain>
    </source>
</reference>
<gene>
    <name evidence="1" type="ordered locus">CFU_1004</name>
</gene>
<proteinExistence type="predicted"/>
<dbReference type="EMBL" id="CP002745">
    <property type="protein sequence ID" value="AEK60836.1"/>
    <property type="molecule type" value="Genomic_DNA"/>
</dbReference>
<organism evidence="1 2">
    <name type="scientific">Collimonas fungivorans (strain Ter331)</name>
    <dbReference type="NCBI Taxonomy" id="1005048"/>
    <lineage>
        <taxon>Bacteria</taxon>
        <taxon>Pseudomonadati</taxon>
        <taxon>Pseudomonadota</taxon>
        <taxon>Betaproteobacteria</taxon>
        <taxon>Burkholderiales</taxon>
        <taxon>Oxalobacteraceae</taxon>
        <taxon>Collimonas</taxon>
    </lineage>
</organism>
<dbReference type="Pfam" id="PF05069">
    <property type="entry name" value="Phage_tail_S"/>
    <property type="match status" value="1"/>
</dbReference>
<reference evidence="1 2" key="4">
    <citation type="journal article" date="2010" name="Environ. Microbiol.">
        <title>The bacterial genus Collimonas: mycophagy, weathering and other adaptive solutions to life in oligotrophic soil environments.</title>
        <authorList>
            <person name="Leveau J.H."/>
            <person name="Uroz S."/>
            <person name="de Boer W."/>
        </authorList>
    </citation>
    <scope>NUCLEOTIDE SEQUENCE [LARGE SCALE GENOMIC DNA]</scope>
    <source>
        <strain evidence="1 2">Ter331</strain>
    </source>
</reference>
<dbReference type="Proteomes" id="UP000008392">
    <property type="component" value="Chromosome"/>
</dbReference>